<dbReference type="PANTHER" id="PTHR37314:SF4">
    <property type="entry name" value="UPF0700 TRANSMEMBRANE PROTEIN YOAK"/>
    <property type="match status" value="1"/>
</dbReference>
<name>A0A7G9GCP8_9FIRM</name>
<keyword evidence="1" id="KW-0472">Membrane</keyword>
<dbReference type="Proteomes" id="UP000515860">
    <property type="component" value="Chromosome"/>
</dbReference>
<dbReference type="Pfam" id="PF06912">
    <property type="entry name" value="DUF1275"/>
    <property type="match status" value="1"/>
</dbReference>
<gene>
    <name evidence="2" type="ORF">H9Q79_17250</name>
</gene>
<sequence>MRGFFRQMQKIHWRQLVLGAEIILLFGVGFLPQFLNITANVTVSFVCALQVQAFRKIKGSIYASIMCIGDIRSGAEAFCRCCVTRNKNDLRKFFSYLGIVLLFGAGACAEKRLSGSLA</sequence>
<protein>
    <submittedName>
        <fullName evidence="2">DUF1275 domain-containing protein</fullName>
    </submittedName>
</protein>
<proteinExistence type="predicted"/>
<reference evidence="2 3" key="1">
    <citation type="submission" date="2020-08" db="EMBL/GenBank/DDBJ databases">
        <authorList>
            <person name="Liu C."/>
            <person name="Sun Q."/>
        </authorList>
    </citation>
    <scope>NUCLEOTIDE SEQUENCE [LARGE SCALE GENOMIC DNA]</scope>
    <source>
        <strain evidence="2 3">NSJ-29</strain>
    </source>
</reference>
<dbReference type="EMBL" id="CP060635">
    <property type="protein sequence ID" value="QNM08580.1"/>
    <property type="molecule type" value="Genomic_DNA"/>
</dbReference>
<keyword evidence="3" id="KW-1185">Reference proteome</keyword>
<evidence type="ECO:0000256" key="1">
    <source>
        <dbReference type="SAM" id="Phobius"/>
    </source>
</evidence>
<feature type="transmembrane region" description="Helical" evidence="1">
    <location>
        <begin position="93"/>
        <end position="109"/>
    </location>
</feature>
<evidence type="ECO:0000313" key="2">
    <source>
        <dbReference type="EMBL" id="QNM08580.1"/>
    </source>
</evidence>
<accession>A0A7G9GCP8</accession>
<keyword evidence="1" id="KW-1133">Transmembrane helix</keyword>
<dbReference type="InterPro" id="IPR010699">
    <property type="entry name" value="DUF1275"/>
</dbReference>
<dbReference type="AlphaFoldDB" id="A0A7G9GCP8"/>
<dbReference type="PANTHER" id="PTHR37314">
    <property type="entry name" value="SLR0142 PROTEIN"/>
    <property type="match status" value="1"/>
</dbReference>
<organism evidence="2 3">
    <name type="scientific">Wansuia hejianensis</name>
    <dbReference type="NCBI Taxonomy" id="2763667"/>
    <lineage>
        <taxon>Bacteria</taxon>
        <taxon>Bacillati</taxon>
        <taxon>Bacillota</taxon>
        <taxon>Clostridia</taxon>
        <taxon>Lachnospirales</taxon>
        <taxon>Lachnospiraceae</taxon>
        <taxon>Wansuia</taxon>
    </lineage>
</organism>
<keyword evidence="1" id="KW-0812">Transmembrane</keyword>
<dbReference type="KEGG" id="whj:H9Q79_17250"/>
<evidence type="ECO:0000313" key="3">
    <source>
        <dbReference type="Proteomes" id="UP000515860"/>
    </source>
</evidence>
<feature type="transmembrane region" description="Helical" evidence="1">
    <location>
        <begin position="16"/>
        <end position="35"/>
    </location>
</feature>